<feature type="chain" id="PRO_5039299567" evidence="5">
    <location>
        <begin position="24"/>
        <end position="531"/>
    </location>
</feature>
<dbReference type="InterPro" id="IPR002355">
    <property type="entry name" value="Cu_oxidase_Cu_BS"/>
</dbReference>
<dbReference type="PROSITE" id="PS00079">
    <property type="entry name" value="MULTICOPPER_OXIDASE1"/>
    <property type="match status" value="1"/>
</dbReference>
<accession>A0A1H9U3U3</accession>
<feature type="signal peptide" evidence="5">
    <location>
        <begin position="1"/>
        <end position="23"/>
    </location>
</feature>
<dbReference type="InterPro" id="IPR001117">
    <property type="entry name" value="Cu-oxidase_2nd"/>
</dbReference>
<sequence length="531" mass="55611">MNTMSRRQVLLAGLGVASTGALSACGLKTGSSASASGSTSPLALPTQSPLSPSSGAHTVTKTLTPRQLTLDLGGVKATTWAYHDELDTPVLRATAGDLLRIRVDNKLPASTSVHWHGIALRNASDGVPGVTQQPIDPGTRFTYEFVAPDPGTYFFHPHSGVQIDRGLHAPLIIDDPREPGDYDREWIITLDDWTDGIGKSPDDILAAFKKQNGPVSTGMGSMGGMHGSSMPSSGGMGGMGGMDGSSSMPSASSSGMGSMAGSSGMASSPLGDAGDVTYPHYVLNGRVPAAPRTLTGKPGDKVRLRIINAGSDTIFKIALSGHVLTVTHADGYPVTPTKATSVYLAMGERLDATVTLGDGVFVLAAAPEGKKGTPARAIVRTGSGSVPAPTATIAELSSTALLATQLAPAPSEKLPDRNPDQTLEVQLNGQMDPYGWGLNGKKFGEDTPLRATRGQRVRLTMTNMTMMAHPMHIHGHTWALPGSNGLRKDTVLIPPMQTIQADLQADNPGTWMLHCHNIYHAEVGMMTSLRY</sequence>
<keyword evidence="3" id="KW-0186">Copper</keyword>
<feature type="compositionally biased region" description="Polar residues" evidence="4">
    <location>
        <begin position="45"/>
        <end position="62"/>
    </location>
</feature>
<dbReference type="InterPro" id="IPR033138">
    <property type="entry name" value="Cu_oxidase_CS"/>
</dbReference>
<dbReference type="SUPFAM" id="SSF49503">
    <property type="entry name" value="Cupredoxins"/>
    <property type="match status" value="3"/>
</dbReference>
<evidence type="ECO:0000256" key="4">
    <source>
        <dbReference type="SAM" id="MobiDB-lite"/>
    </source>
</evidence>
<dbReference type="PROSITE" id="PS51257">
    <property type="entry name" value="PROKAR_LIPOPROTEIN"/>
    <property type="match status" value="1"/>
</dbReference>
<dbReference type="PANTHER" id="PTHR11709:SF394">
    <property type="entry name" value="FI03373P-RELATED"/>
    <property type="match status" value="1"/>
</dbReference>
<dbReference type="InterPro" id="IPR011706">
    <property type="entry name" value="Cu-oxidase_C"/>
</dbReference>
<dbReference type="Pfam" id="PF00394">
    <property type="entry name" value="Cu-oxidase"/>
    <property type="match status" value="1"/>
</dbReference>
<dbReference type="InterPro" id="IPR006311">
    <property type="entry name" value="TAT_signal"/>
</dbReference>
<evidence type="ECO:0000313" key="9">
    <source>
        <dbReference type="EMBL" id="SES03834.1"/>
    </source>
</evidence>
<feature type="region of interest" description="Disordered" evidence="4">
    <location>
        <begin position="241"/>
        <end position="266"/>
    </location>
</feature>
<organism evidence="9 10">
    <name type="scientific">Propionibacterium cyclohexanicum</name>
    <dbReference type="NCBI Taxonomy" id="64702"/>
    <lineage>
        <taxon>Bacteria</taxon>
        <taxon>Bacillati</taxon>
        <taxon>Actinomycetota</taxon>
        <taxon>Actinomycetes</taxon>
        <taxon>Propionibacteriales</taxon>
        <taxon>Propionibacteriaceae</taxon>
        <taxon>Propionibacterium</taxon>
    </lineage>
</organism>
<feature type="domain" description="Plastocyanin-like" evidence="7">
    <location>
        <begin position="417"/>
        <end position="529"/>
    </location>
</feature>
<feature type="compositionally biased region" description="Low complexity" evidence="4">
    <location>
        <begin position="244"/>
        <end position="266"/>
    </location>
</feature>
<keyword evidence="1" id="KW-0479">Metal-binding</keyword>
<evidence type="ECO:0000256" key="5">
    <source>
        <dbReference type="SAM" id="SignalP"/>
    </source>
</evidence>
<dbReference type="InterPro" id="IPR008972">
    <property type="entry name" value="Cupredoxin"/>
</dbReference>
<gene>
    <name evidence="9" type="ORF">SAMN05443377_1379</name>
</gene>
<dbReference type="Pfam" id="PF07732">
    <property type="entry name" value="Cu-oxidase_3"/>
    <property type="match status" value="1"/>
</dbReference>
<evidence type="ECO:0000259" key="6">
    <source>
        <dbReference type="Pfam" id="PF00394"/>
    </source>
</evidence>
<evidence type="ECO:0000259" key="8">
    <source>
        <dbReference type="Pfam" id="PF07732"/>
    </source>
</evidence>
<dbReference type="GO" id="GO:0016491">
    <property type="term" value="F:oxidoreductase activity"/>
    <property type="evidence" value="ECO:0007669"/>
    <property type="project" value="UniProtKB-KW"/>
</dbReference>
<evidence type="ECO:0000313" key="10">
    <source>
        <dbReference type="Proteomes" id="UP000198815"/>
    </source>
</evidence>
<dbReference type="InterPro" id="IPR034279">
    <property type="entry name" value="CuRO_3_CopA"/>
</dbReference>
<dbReference type="Gene3D" id="2.60.40.420">
    <property type="entry name" value="Cupredoxins - blue copper proteins"/>
    <property type="match status" value="3"/>
</dbReference>
<evidence type="ECO:0000256" key="3">
    <source>
        <dbReference type="ARBA" id="ARBA00023008"/>
    </source>
</evidence>
<dbReference type="PANTHER" id="PTHR11709">
    <property type="entry name" value="MULTI-COPPER OXIDASE"/>
    <property type="match status" value="1"/>
</dbReference>
<dbReference type="OrthoDB" id="345021at2"/>
<dbReference type="PROSITE" id="PS51318">
    <property type="entry name" value="TAT"/>
    <property type="match status" value="1"/>
</dbReference>
<dbReference type="InterPro" id="IPR011707">
    <property type="entry name" value="Cu-oxidase-like_N"/>
</dbReference>
<dbReference type="AlphaFoldDB" id="A0A1H9U3U3"/>
<dbReference type="Proteomes" id="UP000198815">
    <property type="component" value="Unassembled WGS sequence"/>
</dbReference>
<dbReference type="STRING" id="64702.SAMN05443377_1379"/>
<dbReference type="InterPro" id="IPR045087">
    <property type="entry name" value="Cu-oxidase_fam"/>
</dbReference>
<feature type="domain" description="Plastocyanin-like" evidence="6">
    <location>
        <begin position="186"/>
        <end position="380"/>
    </location>
</feature>
<dbReference type="Pfam" id="PF07731">
    <property type="entry name" value="Cu-oxidase_2"/>
    <property type="match status" value="1"/>
</dbReference>
<feature type="domain" description="Plastocyanin-like" evidence="8">
    <location>
        <begin position="72"/>
        <end position="177"/>
    </location>
</feature>
<dbReference type="RefSeq" id="WP_080898982.1">
    <property type="nucleotide sequence ID" value="NZ_FOGZ01000037.1"/>
</dbReference>
<dbReference type="PROSITE" id="PS00080">
    <property type="entry name" value="MULTICOPPER_OXIDASE2"/>
    <property type="match status" value="1"/>
</dbReference>
<protein>
    <submittedName>
        <fullName evidence="9">Multicopper oxidase</fullName>
    </submittedName>
</protein>
<dbReference type="GO" id="GO:0005507">
    <property type="term" value="F:copper ion binding"/>
    <property type="evidence" value="ECO:0007669"/>
    <property type="project" value="InterPro"/>
</dbReference>
<keyword evidence="2" id="KW-0560">Oxidoreductase</keyword>
<feature type="region of interest" description="Disordered" evidence="4">
    <location>
        <begin position="35"/>
        <end position="62"/>
    </location>
</feature>
<dbReference type="CDD" id="cd13896">
    <property type="entry name" value="CuRO_3_CopA"/>
    <property type="match status" value="1"/>
</dbReference>
<keyword evidence="10" id="KW-1185">Reference proteome</keyword>
<name>A0A1H9U3U3_9ACTN</name>
<evidence type="ECO:0000256" key="2">
    <source>
        <dbReference type="ARBA" id="ARBA00023002"/>
    </source>
</evidence>
<proteinExistence type="predicted"/>
<keyword evidence="5" id="KW-0732">Signal</keyword>
<dbReference type="CDD" id="cd13861">
    <property type="entry name" value="CuRO_1_CumA_like"/>
    <property type="match status" value="1"/>
</dbReference>
<evidence type="ECO:0000256" key="1">
    <source>
        <dbReference type="ARBA" id="ARBA00022723"/>
    </source>
</evidence>
<dbReference type="EMBL" id="FOGZ01000037">
    <property type="protein sequence ID" value="SES03834.1"/>
    <property type="molecule type" value="Genomic_DNA"/>
</dbReference>
<reference evidence="9 10" key="1">
    <citation type="submission" date="2016-10" db="EMBL/GenBank/DDBJ databases">
        <authorList>
            <person name="de Groot N.N."/>
        </authorList>
    </citation>
    <scope>NUCLEOTIDE SEQUENCE [LARGE SCALE GENOMIC DNA]</scope>
    <source>
        <strain evidence="9 10">DSM 16859</strain>
    </source>
</reference>
<evidence type="ECO:0000259" key="7">
    <source>
        <dbReference type="Pfam" id="PF07731"/>
    </source>
</evidence>